<evidence type="ECO:0000313" key="8">
    <source>
        <dbReference type="EMBL" id="NMP30080.1"/>
    </source>
</evidence>
<sequence>MNKLTEFSAPLARIFLALIFVMSGVNKIAQYEGTQGYMDMMGVPGFLLPLVIITELFGGLAIMLGYRTKLAAFALAGFSILSAILFHADFANQAEMISFMKNIAIAGGFIALFVHGAGSYSIDNYAQNTKAS</sequence>
<comment type="subcellular location">
    <subcellularLocation>
        <location evidence="1">Cell membrane</location>
        <topology evidence="1">Multi-pass membrane protein</topology>
    </subcellularLocation>
</comment>
<feature type="transmembrane region" description="Helical" evidence="7">
    <location>
        <begin position="70"/>
        <end position="91"/>
    </location>
</feature>
<dbReference type="EMBL" id="JABBXH010000001">
    <property type="protein sequence ID" value="NMP30080.1"/>
    <property type="molecule type" value="Genomic_DNA"/>
</dbReference>
<feature type="transmembrane region" description="Helical" evidence="7">
    <location>
        <begin position="41"/>
        <end position="64"/>
    </location>
</feature>
<dbReference type="PANTHER" id="PTHR33452:SF1">
    <property type="entry name" value="INNER MEMBRANE PROTEIN YPHA-RELATED"/>
    <property type="match status" value="1"/>
</dbReference>
<reference evidence="8 9" key="1">
    <citation type="submission" date="2020-04" db="EMBL/GenBank/DDBJ databases">
        <title>Thalassotalea sp. M1531, isolated from the surface of marine red alga.</title>
        <authorList>
            <person name="Pang L."/>
            <person name="Lu D.-C."/>
        </authorList>
    </citation>
    <scope>NUCLEOTIDE SEQUENCE [LARGE SCALE GENOMIC DNA]</scope>
    <source>
        <strain evidence="8 9">M1531</strain>
    </source>
</reference>
<feature type="transmembrane region" description="Helical" evidence="7">
    <location>
        <begin position="12"/>
        <end position="29"/>
    </location>
</feature>
<evidence type="ECO:0000256" key="6">
    <source>
        <dbReference type="ARBA" id="ARBA00023136"/>
    </source>
</evidence>
<dbReference type="RefSeq" id="WP_169073425.1">
    <property type="nucleotide sequence ID" value="NZ_JABBXH010000001.1"/>
</dbReference>
<evidence type="ECO:0000256" key="2">
    <source>
        <dbReference type="ARBA" id="ARBA00006679"/>
    </source>
</evidence>
<evidence type="ECO:0000256" key="1">
    <source>
        <dbReference type="ARBA" id="ARBA00004651"/>
    </source>
</evidence>
<dbReference type="GO" id="GO:0005886">
    <property type="term" value="C:plasma membrane"/>
    <property type="evidence" value="ECO:0007669"/>
    <property type="project" value="UniProtKB-SubCell"/>
</dbReference>
<keyword evidence="5 7" id="KW-1133">Transmembrane helix</keyword>
<protein>
    <submittedName>
        <fullName evidence="8">DoxX family protein</fullName>
    </submittedName>
</protein>
<keyword evidence="3" id="KW-1003">Cell membrane</keyword>
<keyword evidence="4 7" id="KW-0812">Transmembrane</keyword>
<organism evidence="8 9">
    <name type="scientific">Thalassotalea algicola</name>
    <dbReference type="NCBI Taxonomy" id="2716224"/>
    <lineage>
        <taxon>Bacteria</taxon>
        <taxon>Pseudomonadati</taxon>
        <taxon>Pseudomonadota</taxon>
        <taxon>Gammaproteobacteria</taxon>
        <taxon>Alteromonadales</taxon>
        <taxon>Colwelliaceae</taxon>
        <taxon>Thalassotalea</taxon>
    </lineage>
</organism>
<feature type="transmembrane region" description="Helical" evidence="7">
    <location>
        <begin position="103"/>
        <end position="122"/>
    </location>
</feature>
<proteinExistence type="inferred from homology"/>
<gene>
    <name evidence="8" type="ORF">HII17_00775</name>
</gene>
<comment type="similarity">
    <text evidence="2">Belongs to the DoxX family.</text>
</comment>
<evidence type="ECO:0000256" key="4">
    <source>
        <dbReference type="ARBA" id="ARBA00022692"/>
    </source>
</evidence>
<dbReference type="Proteomes" id="UP000568664">
    <property type="component" value="Unassembled WGS sequence"/>
</dbReference>
<evidence type="ECO:0000256" key="3">
    <source>
        <dbReference type="ARBA" id="ARBA00022475"/>
    </source>
</evidence>
<dbReference type="Pfam" id="PF07681">
    <property type="entry name" value="DoxX"/>
    <property type="match status" value="1"/>
</dbReference>
<dbReference type="PANTHER" id="PTHR33452">
    <property type="entry name" value="OXIDOREDUCTASE CATD-RELATED"/>
    <property type="match status" value="1"/>
</dbReference>
<keyword evidence="9" id="KW-1185">Reference proteome</keyword>
<evidence type="ECO:0000256" key="5">
    <source>
        <dbReference type="ARBA" id="ARBA00022989"/>
    </source>
</evidence>
<evidence type="ECO:0000313" key="9">
    <source>
        <dbReference type="Proteomes" id="UP000568664"/>
    </source>
</evidence>
<keyword evidence="6 7" id="KW-0472">Membrane</keyword>
<dbReference type="InterPro" id="IPR051907">
    <property type="entry name" value="DoxX-like_oxidoreductase"/>
</dbReference>
<name>A0A7Y0Q6L1_9GAMM</name>
<comment type="caution">
    <text evidence="8">The sequence shown here is derived from an EMBL/GenBank/DDBJ whole genome shotgun (WGS) entry which is preliminary data.</text>
</comment>
<dbReference type="AlphaFoldDB" id="A0A7Y0Q6L1"/>
<evidence type="ECO:0000256" key="7">
    <source>
        <dbReference type="SAM" id="Phobius"/>
    </source>
</evidence>
<dbReference type="InterPro" id="IPR032808">
    <property type="entry name" value="DoxX"/>
</dbReference>
<accession>A0A7Y0Q6L1</accession>